<proteinExistence type="predicted"/>
<dbReference type="InterPro" id="IPR040128">
    <property type="entry name" value="T25E4.2-like"/>
</dbReference>
<reference evidence="3" key="1">
    <citation type="submission" date="2022-11" db="UniProtKB">
        <authorList>
            <consortium name="WormBaseParasite"/>
        </authorList>
    </citation>
    <scope>IDENTIFICATION</scope>
</reference>
<evidence type="ECO:0000313" key="2">
    <source>
        <dbReference type="Proteomes" id="UP000887566"/>
    </source>
</evidence>
<dbReference type="AlphaFoldDB" id="A0A914USU5"/>
<keyword evidence="2" id="KW-1185">Reference proteome</keyword>
<feature type="transmembrane region" description="Helical" evidence="1">
    <location>
        <begin position="172"/>
        <end position="197"/>
    </location>
</feature>
<accession>A0A914USU5</accession>
<evidence type="ECO:0000256" key="1">
    <source>
        <dbReference type="SAM" id="Phobius"/>
    </source>
</evidence>
<dbReference type="WBParaSite" id="PSAMB.scaffold12314size2823.g34805.t1">
    <property type="protein sequence ID" value="PSAMB.scaffold12314size2823.g34805.t1"/>
    <property type="gene ID" value="PSAMB.scaffold12314size2823.g34805"/>
</dbReference>
<keyword evidence="1" id="KW-0812">Transmembrane</keyword>
<organism evidence="2 3">
    <name type="scientific">Plectus sambesii</name>
    <dbReference type="NCBI Taxonomy" id="2011161"/>
    <lineage>
        <taxon>Eukaryota</taxon>
        <taxon>Metazoa</taxon>
        <taxon>Ecdysozoa</taxon>
        <taxon>Nematoda</taxon>
        <taxon>Chromadorea</taxon>
        <taxon>Plectida</taxon>
        <taxon>Plectina</taxon>
        <taxon>Plectoidea</taxon>
        <taxon>Plectidae</taxon>
        <taxon>Plectus</taxon>
    </lineage>
</organism>
<dbReference type="PANTHER" id="PTHR22714">
    <property type="entry name" value="PROTEIN CBG02446-RELATED"/>
    <property type="match status" value="1"/>
</dbReference>
<dbReference type="Proteomes" id="UP000887566">
    <property type="component" value="Unplaced"/>
</dbReference>
<keyword evidence="1" id="KW-0472">Membrane</keyword>
<keyword evidence="1" id="KW-1133">Transmembrane helix</keyword>
<name>A0A914USU5_9BILA</name>
<evidence type="ECO:0000313" key="3">
    <source>
        <dbReference type="WBParaSite" id="PSAMB.scaffold12314size2823.g34805.t1"/>
    </source>
</evidence>
<sequence length="223" mass="25009">MFKQSTSKPFKGLGELAPMIQDGTFQLITYGLDDAIFTMINHAEGEQFEAMRKAIAAHPPIVIPDIDKVMEKITEDPRLIFPGAFEISVYSQMRDKCSLMFVDDEDIPVMWISIPYQKHSRIGSKVSAAMAGMVDYMLYIGDKYTAHEQNGDKCVGIDNLQEGKNPLALRHYYGLLMVGAVGVGLAIFVLLLEIMVAKWRKNKENDKLALSQRTGYVPNKKTV</sequence>
<protein>
    <submittedName>
        <fullName evidence="3">Uncharacterized protein</fullName>
    </submittedName>
</protein>